<dbReference type="AlphaFoldDB" id="A0AAN7ATP8"/>
<organism evidence="2 3">
    <name type="scientific">Triangularia verruculosa</name>
    <dbReference type="NCBI Taxonomy" id="2587418"/>
    <lineage>
        <taxon>Eukaryota</taxon>
        <taxon>Fungi</taxon>
        <taxon>Dikarya</taxon>
        <taxon>Ascomycota</taxon>
        <taxon>Pezizomycotina</taxon>
        <taxon>Sordariomycetes</taxon>
        <taxon>Sordariomycetidae</taxon>
        <taxon>Sordariales</taxon>
        <taxon>Podosporaceae</taxon>
        <taxon>Triangularia</taxon>
    </lineage>
</organism>
<evidence type="ECO:0000313" key="3">
    <source>
        <dbReference type="Proteomes" id="UP001303160"/>
    </source>
</evidence>
<keyword evidence="1" id="KW-0472">Membrane</keyword>
<keyword evidence="3" id="KW-1185">Reference proteome</keyword>
<dbReference type="Proteomes" id="UP001303160">
    <property type="component" value="Unassembled WGS sequence"/>
</dbReference>
<gene>
    <name evidence="2" type="ORF">QBC40DRAFT_331766</name>
</gene>
<dbReference type="EMBL" id="MU863949">
    <property type="protein sequence ID" value="KAK4198217.1"/>
    <property type="molecule type" value="Genomic_DNA"/>
</dbReference>
<protein>
    <submittedName>
        <fullName evidence="2">Uncharacterized protein</fullName>
    </submittedName>
</protein>
<keyword evidence="1" id="KW-1133">Transmembrane helix</keyword>
<comment type="caution">
    <text evidence="2">The sequence shown here is derived from an EMBL/GenBank/DDBJ whole genome shotgun (WGS) entry which is preliminary data.</text>
</comment>
<name>A0AAN7ATP8_9PEZI</name>
<feature type="transmembrane region" description="Helical" evidence="1">
    <location>
        <begin position="88"/>
        <end position="110"/>
    </location>
</feature>
<sequence length="284" mass="32779">MLTGMEFWKDFPTNNDSTISLSINSPETWLILMNHSTAKLGLSYFPTNLIIVAHNSSFDTIPNGSSVITLADPDSSRIENYPHQLDQLIYGLICSLAGLWVAIWASWTWYHNGTLLIPRAPSQKSKDKGTQNDVELGTQTAVDFVSPETFHAQFLNYYYDVGGEEHQLVDGIHNHSVDSAKRREEPVTGEDVEELTRLVQKMYEIDVQLLGLQDARYVKEDQKEKLRRKREAMLVEAARVVESWADRRWLHINKWEEGEYDTVLEILDILREYVEAERQKRVYC</sequence>
<proteinExistence type="predicted"/>
<evidence type="ECO:0000256" key="1">
    <source>
        <dbReference type="SAM" id="Phobius"/>
    </source>
</evidence>
<accession>A0AAN7ATP8</accession>
<evidence type="ECO:0000313" key="2">
    <source>
        <dbReference type="EMBL" id="KAK4198217.1"/>
    </source>
</evidence>
<reference evidence="2" key="1">
    <citation type="journal article" date="2023" name="Mol. Phylogenet. Evol.">
        <title>Genome-scale phylogeny and comparative genomics of the fungal order Sordariales.</title>
        <authorList>
            <person name="Hensen N."/>
            <person name="Bonometti L."/>
            <person name="Westerberg I."/>
            <person name="Brannstrom I.O."/>
            <person name="Guillou S."/>
            <person name="Cros-Aarteil S."/>
            <person name="Calhoun S."/>
            <person name="Haridas S."/>
            <person name="Kuo A."/>
            <person name="Mondo S."/>
            <person name="Pangilinan J."/>
            <person name="Riley R."/>
            <person name="LaButti K."/>
            <person name="Andreopoulos B."/>
            <person name="Lipzen A."/>
            <person name="Chen C."/>
            <person name="Yan M."/>
            <person name="Daum C."/>
            <person name="Ng V."/>
            <person name="Clum A."/>
            <person name="Steindorff A."/>
            <person name="Ohm R.A."/>
            <person name="Martin F."/>
            <person name="Silar P."/>
            <person name="Natvig D.O."/>
            <person name="Lalanne C."/>
            <person name="Gautier V."/>
            <person name="Ament-Velasquez S.L."/>
            <person name="Kruys A."/>
            <person name="Hutchinson M.I."/>
            <person name="Powell A.J."/>
            <person name="Barry K."/>
            <person name="Miller A.N."/>
            <person name="Grigoriev I.V."/>
            <person name="Debuchy R."/>
            <person name="Gladieux P."/>
            <person name="Hiltunen Thoren M."/>
            <person name="Johannesson H."/>
        </authorList>
    </citation>
    <scope>NUCLEOTIDE SEQUENCE</scope>
    <source>
        <strain evidence="2">CBS 315.58</strain>
    </source>
</reference>
<keyword evidence="1" id="KW-0812">Transmembrane</keyword>
<reference evidence="2" key="2">
    <citation type="submission" date="2023-05" db="EMBL/GenBank/DDBJ databases">
        <authorList>
            <consortium name="Lawrence Berkeley National Laboratory"/>
            <person name="Steindorff A."/>
            <person name="Hensen N."/>
            <person name="Bonometti L."/>
            <person name="Westerberg I."/>
            <person name="Brannstrom I.O."/>
            <person name="Guillou S."/>
            <person name="Cros-Aarteil S."/>
            <person name="Calhoun S."/>
            <person name="Haridas S."/>
            <person name="Kuo A."/>
            <person name="Mondo S."/>
            <person name="Pangilinan J."/>
            <person name="Riley R."/>
            <person name="Labutti K."/>
            <person name="Andreopoulos B."/>
            <person name="Lipzen A."/>
            <person name="Chen C."/>
            <person name="Yanf M."/>
            <person name="Daum C."/>
            <person name="Ng V."/>
            <person name="Clum A."/>
            <person name="Ohm R."/>
            <person name="Martin F."/>
            <person name="Silar P."/>
            <person name="Natvig D."/>
            <person name="Lalanne C."/>
            <person name="Gautier V."/>
            <person name="Ament-Velasquez S.L."/>
            <person name="Kruys A."/>
            <person name="Hutchinson M.I."/>
            <person name="Powell A.J."/>
            <person name="Barry K."/>
            <person name="Miller A.N."/>
            <person name="Grigoriev I.V."/>
            <person name="Debuchy R."/>
            <person name="Gladieux P."/>
            <person name="Thoren M.H."/>
            <person name="Johannesson H."/>
        </authorList>
    </citation>
    <scope>NUCLEOTIDE SEQUENCE</scope>
    <source>
        <strain evidence="2">CBS 315.58</strain>
    </source>
</reference>